<protein>
    <submittedName>
        <fullName evidence="1">Uncharacterized protein</fullName>
    </submittedName>
</protein>
<dbReference type="Proteomes" id="UP001234178">
    <property type="component" value="Unassembled WGS sequence"/>
</dbReference>
<name>A0ABQ9ZDL2_9CRUS</name>
<gene>
    <name evidence="1" type="ORF">OUZ56_020126</name>
</gene>
<dbReference type="EMBL" id="JAOYFB010000003">
    <property type="protein sequence ID" value="KAK4011006.1"/>
    <property type="molecule type" value="Genomic_DNA"/>
</dbReference>
<keyword evidence="2" id="KW-1185">Reference proteome</keyword>
<organism evidence="1 2">
    <name type="scientific">Daphnia magna</name>
    <dbReference type="NCBI Taxonomy" id="35525"/>
    <lineage>
        <taxon>Eukaryota</taxon>
        <taxon>Metazoa</taxon>
        <taxon>Ecdysozoa</taxon>
        <taxon>Arthropoda</taxon>
        <taxon>Crustacea</taxon>
        <taxon>Branchiopoda</taxon>
        <taxon>Diplostraca</taxon>
        <taxon>Cladocera</taxon>
        <taxon>Anomopoda</taxon>
        <taxon>Daphniidae</taxon>
        <taxon>Daphnia</taxon>
    </lineage>
</organism>
<proteinExistence type="predicted"/>
<evidence type="ECO:0000313" key="1">
    <source>
        <dbReference type="EMBL" id="KAK4011006.1"/>
    </source>
</evidence>
<reference evidence="1 2" key="1">
    <citation type="journal article" date="2023" name="Nucleic Acids Res.">
        <title>The hologenome of Daphnia magna reveals possible DNA methylation and microbiome-mediated evolution of the host genome.</title>
        <authorList>
            <person name="Chaturvedi A."/>
            <person name="Li X."/>
            <person name="Dhandapani V."/>
            <person name="Marshall H."/>
            <person name="Kissane S."/>
            <person name="Cuenca-Cambronero M."/>
            <person name="Asole G."/>
            <person name="Calvet F."/>
            <person name="Ruiz-Romero M."/>
            <person name="Marangio P."/>
            <person name="Guigo R."/>
            <person name="Rago D."/>
            <person name="Mirbahai L."/>
            <person name="Eastwood N."/>
            <person name="Colbourne J.K."/>
            <person name="Zhou J."/>
            <person name="Mallon E."/>
            <person name="Orsini L."/>
        </authorList>
    </citation>
    <scope>NUCLEOTIDE SEQUENCE [LARGE SCALE GENOMIC DNA]</scope>
    <source>
        <strain evidence="1">LRV0_1</strain>
    </source>
</reference>
<comment type="caution">
    <text evidence="1">The sequence shown here is derived from an EMBL/GenBank/DDBJ whole genome shotgun (WGS) entry which is preliminary data.</text>
</comment>
<evidence type="ECO:0000313" key="2">
    <source>
        <dbReference type="Proteomes" id="UP001234178"/>
    </source>
</evidence>
<sequence>MESSVPIRFRVSTGCGGPGRLPSLCSPHQKSSAIALAFSHLSYPFCYSHQKKKKKKTFPLAEFKSLPFLPVGVIDLSGAPCGTKFSVPGKKTKDNHAVPSTHNVAANNSGIWVMPTKNNWMPLRDEVSDRSSSCKLPFKRDLEAQSTWNYLPQVLKAGCGRFYTGRKPKLTASGNPVEEKWQTENNNSENKMAIITMFTRRCSIHHWTDVGDTVLRVEKMGAAGILKRHATDAELFDLTVRKKTSSITRKHSDVVVATGHGTDSSSLLCLMTQCCLLREKNLLIDPHDPSASQPGLSA</sequence>
<accession>A0ABQ9ZDL2</accession>